<accession>A0AAP6BCT0</accession>
<evidence type="ECO:0000313" key="1">
    <source>
        <dbReference type="EMBL" id="MDX2962304.1"/>
    </source>
</evidence>
<dbReference type="EMBL" id="JARAWP010000010">
    <property type="protein sequence ID" value="MDX3019756.1"/>
    <property type="molecule type" value="Genomic_DNA"/>
</dbReference>
<dbReference type="AlphaFoldDB" id="A0AAP6BCT0"/>
<organism evidence="1 4">
    <name type="scientific">Streptomyces acidiscabies</name>
    <dbReference type="NCBI Taxonomy" id="42234"/>
    <lineage>
        <taxon>Bacteria</taxon>
        <taxon>Bacillati</taxon>
        <taxon>Actinomycetota</taxon>
        <taxon>Actinomycetes</taxon>
        <taxon>Kitasatosporales</taxon>
        <taxon>Streptomycetaceae</taxon>
        <taxon>Streptomyces</taxon>
    </lineage>
</organism>
<reference evidence="1 3" key="1">
    <citation type="journal article" date="2023" name="Microb. Genom.">
        <title>Mesoterricola silvestris gen. nov., sp. nov., Mesoterricola sediminis sp. nov., Geothrix oryzae sp. nov., Geothrix edaphica sp. nov., Geothrix rubra sp. nov., and Geothrix limicola sp. nov., six novel members of Acidobacteriota isolated from soils.</title>
        <authorList>
            <person name="Weisberg A.J."/>
            <person name="Pearce E."/>
            <person name="Kramer C.G."/>
            <person name="Chang J.H."/>
            <person name="Clarke C.R."/>
        </authorList>
    </citation>
    <scope>NUCLEOTIDE SEQUENCE</scope>
    <source>
        <strain evidence="2 3">NB05-1H</strain>
        <strain evidence="1">NRRL_B-16521</strain>
    </source>
</reference>
<evidence type="ECO:0000313" key="4">
    <source>
        <dbReference type="Proteomes" id="UP001282288"/>
    </source>
</evidence>
<dbReference type="RefSeq" id="WP_010354124.1">
    <property type="nucleotide sequence ID" value="NZ_BCMK01000019.1"/>
</dbReference>
<name>A0AAP6BCT0_9ACTN</name>
<dbReference type="GeneID" id="69804901"/>
<dbReference type="Proteomes" id="UP001272987">
    <property type="component" value="Unassembled WGS sequence"/>
</dbReference>
<gene>
    <name evidence="1" type="ORF">PV399_21705</name>
    <name evidence="2" type="ORF">PV666_17925</name>
</gene>
<keyword evidence="3" id="KW-1185">Reference proteome</keyword>
<protein>
    <submittedName>
        <fullName evidence="1">Uncharacterized protein</fullName>
    </submittedName>
</protein>
<sequence length="89" mass="9611">MDHRQLAAALVEAGVDGVTYAIRGEAPGGRLVEGGAVLDLDPDGRWFVGGWERGRLSVEHRFAAEDEACRYLYRVLAGPSSVVRARNAT</sequence>
<dbReference type="Proteomes" id="UP001282288">
    <property type="component" value="Unassembled WGS sequence"/>
</dbReference>
<proteinExistence type="predicted"/>
<comment type="caution">
    <text evidence="1">The sequence shown here is derived from an EMBL/GenBank/DDBJ whole genome shotgun (WGS) entry which is preliminary data.</text>
</comment>
<evidence type="ECO:0000313" key="3">
    <source>
        <dbReference type="Proteomes" id="UP001272987"/>
    </source>
</evidence>
<evidence type="ECO:0000313" key="2">
    <source>
        <dbReference type="EMBL" id="MDX3019756.1"/>
    </source>
</evidence>
<dbReference type="EMBL" id="JARAWC010000015">
    <property type="protein sequence ID" value="MDX2962304.1"/>
    <property type="molecule type" value="Genomic_DNA"/>
</dbReference>